<evidence type="ECO:0000313" key="1">
    <source>
        <dbReference type="EMBL" id="KRK34900.1"/>
    </source>
</evidence>
<proteinExistence type="predicted"/>
<sequence length="210" mass="23490">MAKQRHPLGDVLYKARLVLADGASHAEVLKNLDIPGWYLIELEHNHITHPNPDLLTLIFQCYGLNNDQVAALQRMPDLTTALFELTLTTELKLAANHHETLDWPDSATFAAEHGIVKMRDPRDVNSYADILRCIRLNAEWCPIHTASLIYGVSPMAYWQMEAAQIPVSNAAIAVLAERLRTDNLQPFLEAENLSAAVSAQLRDHPENLPS</sequence>
<dbReference type="eggNOG" id="ENOG5030AYP">
    <property type="taxonomic scope" value="Bacteria"/>
</dbReference>
<dbReference type="EMBL" id="AZCZ01000042">
    <property type="protein sequence ID" value="KRK34900.1"/>
    <property type="molecule type" value="Genomic_DNA"/>
</dbReference>
<comment type="caution">
    <text evidence="1">The sequence shown here is derived from an EMBL/GenBank/DDBJ whole genome shotgun (WGS) entry which is preliminary data.</text>
</comment>
<evidence type="ECO:0000313" key="2">
    <source>
        <dbReference type="Proteomes" id="UP000051176"/>
    </source>
</evidence>
<keyword evidence="2" id="KW-1185">Reference proteome</keyword>
<dbReference type="Proteomes" id="UP000051176">
    <property type="component" value="Unassembled WGS sequence"/>
</dbReference>
<name>A0A0R1GT73_9LACO</name>
<reference evidence="1 2" key="1">
    <citation type="journal article" date="2015" name="Genome Announc.">
        <title>Expanding the biotechnology potential of lactobacilli through comparative genomics of 213 strains and associated genera.</title>
        <authorList>
            <person name="Sun Z."/>
            <person name="Harris H.M."/>
            <person name="McCann A."/>
            <person name="Guo C."/>
            <person name="Argimon S."/>
            <person name="Zhang W."/>
            <person name="Yang X."/>
            <person name="Jeffery I.B."/>
            <person name="Cooney J.C."/>
            <person name="Kagawa T.F."/>
            <person name="Liu W."/>
            <person name="Song Y."/>
            <person name="Salvetti E."/>
            <person name="Wrobel A."/>
            <person name="Rasinkangas P."/>
            <person name="Parkhill J."/>
            <person name="Rea M.C."/>
            <person name="O'Sullivan O."/>
            <person name="Ritari J."/>
            <person name="Douillard F.P."/>
            <person name="Paul Ross R."/>
            <person name="Yang R."/>
            <person name="Briner A.E."/>
            <person name="Felis G.E."/>
            <person name="de Vos W.M."/>
            <person name="Barrangou R."/>
            <person name="Klaenhammer T.R."/>
            <person name="Caufield P.W."/>
            <person name="Cui Y."/>
            <person name="Zhang H."/>
            <person name="O'Toole P.W."/>
        </authorList>
    </citation>
    <scope>NUCLEOTIDE SEQUENCE [LARGE SCALE GENOMIC DNA]</scope>
    <source>
        <strain evidence="1 2">ATCC 53295</strain>
    </source>
</reference>
<dbReference type="AlphaFoldDB" id="A0A0R1GT73"/>
<organism evidence="1 2">
    <name type="scientific">Levilactobacillus parabrevis ATCC 53295</name>
    <dbReference type="NCBI Taxonomy" id="1267003"/>
    <lineage>
        <taxon>Bacteria</taxon>
        <taxon>Bacillati</taxon>
        <taxon>Bacillota</taxon>
        <taxon>Bacilli</taxon>
        <taxon>Lactobacillales</taxon>
        <taxon>Lactobacillaceae</taxon>
        <taxon>Levilactobacillus</taxon>
    </lineage>
</organism>
<dbReference type="OrthoDB" id="2312955at2"/>
<protein>
    <submittedName>
        <fullName evidence="1">Uncharacterized protein</fullName>
    </submittedName>
</protein>
<dbReference type="PATRIC" id="fig|1267003.4.peg.1749"/>
<accession>A0A0R1GT73</accession>
<gene>
    <name evidence="1" type="ORF">FD07_GL001659</name>
</gene>
<dbReference type="RefSeq" id="WP_020090244.1">
    <property type="nucleotide sequence ID" value="NZ_AZCZ01000042.1"/>
</dbReference>